<evidence type="ECO:0000313" key="8">
    <source>
        <dbReference type="EMBL" id="MBB5218663.1"/>
    </source>
</evidence>
<feature type="transmembrane region" description="Helical" evidence="7">
    <location>
        <begin position="67"/>
        <end position="90"/>
    </location>
</feature>
<keyword evidence="4 7" id="KW-0812">Transmembrane</keyword>
<evidence type="ECO:0000256" key="3">
    <source>
        <dbReference type="ARBA" id="ARBA00022679"/>
    </source>
</evidence>
<protein>
    <recommendedName>
        <fullName evidence="7">Phosphatidylglycerol--prolipoprotein diacylglyceryl transferase</fullName>
        <ecNumber evidence="7">2.5.1.145</ecNumber>
    </recommendedName>
</protein>
<dbReference type="AlphaFoldDB" id="A0A840SGK3"/>
<organism evidence="8 9">
    <name type="scientific">Treponema rectale</name>
    <dbReference type="NCBI Taxonomy" id="744512"/>
    <lineage>
        <taxon>Bacteria</taxon>
        <taxon>Pseudomonadati</taxon>
        <taxon>Spirochaetota</taxon>
        <taxon>Spirochaetia</taxon>
        <taxon>Spirochaetales</taxon>
        <taxon>Treponemataceae</taxon>
        <taxon>Treponema</taxon>
    </lineage>
</organism>
<evidence type="ECO:0000256" key="1">
    <source>
        <dbReference type="ARBA" id="ARBA00007150"/>
    </source>
</evidence>
<feature type="transmembrane region" description="Helical" evidence="7">
    <location>
        <begin position="255"/>
        <end position="273"/>
    </location>
</feature>
<dbReference type="PANTHER" id="PTHR30589:SF0">
    <property type="entry name" value="PHOSPHATIDYLGLYCEROL--PROLIPOPROTEIN DIACYLGLYCERYL TRANSFERASE"/>
    <property type="match status" value="1"/>
</dbReference>
<keyword evidence="8" id="KW-0449">Lipoprotein</keyword>
<comment type="caution">
    <text evidence="8">The sequence shown here is derived from an EMBL/GenBank/DDBJ whole genome shotgun (WGS) entry which is preliminary data.</text>
</comment>
<feature type="transmembrane region" description="Helical" evidence="7">
    <location>
        <begin position="312"/>
        <end position="333"/>
    </location>
</feature>
<dbReference type="EC" id="2.5.1.145" evidence="7"/>
<comment type="pathway">
    <text evidence="7">Protein modification; lipoprotein biosynthesis (diacylglyceryl transfer).</text>
</comment>
<dbReference type="RefSeq" id="WP_184652111.1">
    <property type="nucleotide sequence ID" value="NZ_JACHFR010000002.1"/>
</dbReference>
<evidence type="ECO:0000256" key="2">
    <source>
        <dbReference type="ARBA" id="ARBA00022475"/>
    </source>
</evidence>
<dbReference type="GO" id="GO:0008961">
    <property type="term" value="F:phosphatidylglycerol-prolipoprotein diacylglyceryl transferase activity"/>
    <property type="evidence" value="ECO:0007669"/>
    <property type="project" value="UniProtKB-UniRule"/>
</dbReference>
<dbReference type="EMBL" id="JACHFR010000002">
    <property type="protein sequence ID" value="MBB5218663.1"/>
    <property type="molecule type" value="Genomic_DNA"/>
</dbReference>
<dbReference type="NCBIfam" id="TIGR00544">
    <property type="entry name" value="lgt"/>
    <property type="match status" value="1"/>
</dbReference>
<dbReference type="Proteomes" id="UP000578697">
    <property type="component" value="Unassembled WGS sequence"/>
</dbReference>
<evidence type="ECO:0000256" key="7">
    <source>
        <dbReference type="HAMAP-Rule" id="MF_01147"/>
    </source>
</evidence>
<evidence type="ECO:0000256" key="4">
    <source>
        <dbReference type="ARBA" id="ARBA00022692"/>
    </source>
</evidence>
<accession>A0A840SGK3</accession>
<feature type="transmembrane region" description="Helical" evidence="7">
    <location>
        <begin position="120"/>
        <end position="143"/>
    </location>
</feature>
<evidence type="ECO:0000256" key="5">
    <source>
        <dbReference type="ARBA" id="ARBA00022989"/>
    </source>
</evidence>
<proteinExistence type="inferred from homology"/>
<sequence length="342" mass="39024">MNFSPLFLNYPSWIKPEIFPGVPGLSMLRWYGLMYIFAFGTAFIVLRRQKKEGALDTADYKATDDDLFSFIFCGIVFLLLGARIFSTLVYSSYNPEDPSSVDYVHKPWLIFWPFDSEGKFTGLAGMSYHGGFIGGLIGMIVWCLRKKKPLWKWIDAMCVAIPLGYTFGRLGNFLNGELYGRVTSMPWGIMFPTAEHLDYHNEWVQEMAEACGVMVKAGERFVNLPRHPSQLYEAFFEGLFVWGVLWLLRKKKPFDGFLGAMYTILYGCVRFVIEYFRNPDSGANLGYRIGPDSKSGAAELYRNTSLLNISTGQILCFGMITGGLILMFVLWRLSKRKTNLKH</sequence>
<dbReference type="HAMAP" id="MF_01147">
    <property type="entry name" value="Lgt"/>
    <property type="match status" value="1"/>
</dbReference>
<name>A0A840SGK3_9SPIR</name>
<keyword evidence="6 7" id="KW-0472">Membrane</keyword>
<keyword evidence="9" id="KW-1185">Reference proteome</keyword>
<dbReference type="Pfam" id="PF01790">
    <property type="entry name" value="LGT"/>
    <property type="match status" value="1"/>
</dbReference>
<keyword evidence="2 7" id="KW-1003">Cell membrane</keyword>
<comment type="similarity">
    <text evidence="1 7">Belongs to the Lgt family.</text>
</comment>
<keyword evidence="3 7" id="KW-0808">Transferase</keyword>
<comment type="catalytic activity">
    <reaction evidence="7">
        <text>L-cysteinyl-[prolipoprotein] + a 1,2-diacyl-sn-glycero-3-phospho-(1'-sn-glycerol) = an S-1,2-diacyl-sn-glyceryl-L-cysteinyl-[prolipoprotein] + sn-glycerol 1-phosphate + H(+)</text>
        <dbReference type="Rhea" id="RHEA:56712"/>
        <dbReference type="Rhea" id="RHEA-COMP:14679"/>
        <dbReference type="Rhea" id="RHEA-COMP:14680"/>
        <dbReference type="ChEBI" id="CHEBI:15378"/>
        <dbReference type="ChEBI" id="CHEBI:29950"/>
        <dbReference type="ChEBI" id="CHEBI:57685"/>
        <dbReference type="ChEBI" id="CHEBI:64716"/>
        <dbReference type="ChEBI" id="CHEBI:140658"/>
        <dbReference type="EC" id="2.5.1.145"/>
    </reaction>
</comment>
<comment type="function">
    <text evidence="7">Catalyzes the transfer of the diacylglyceryl group from phosphatidylglycerol to the sulfhydryl group of the N-terminal cysteine of a prolipoprotein, the first step in the formation of mature lipoproteins.</text>
</comment>
<feature type="transmembrane region" description="Helical" evidence="7">
    <location>
        <begin position="28"/>
        <end position="46"/>
    </location>
</feature>
<reference evidence="8 9" key="1">
    <citation type="submission" date="2020-08" db="EMBL/GenBank/DDBJ databases">
        <title>Genomic Encyclopedia of Type Strains, Phase IV (KMG-IV): sequencing the most valuable type-strain genomes for metagenomic binning, comparative biology and taxonomic classification.</title>
        <authorList>
            <person name="Goeker M."/>
        </authorList>
    </citation>
    <scope>NUCLEOTIDE SEQUENCE [LARGE SCALE GENOMIC DNA]</scope>
    <source>
        <strain evidence="8 9">DSM 103679</strain>
    </source>
</reference>
<keyword evidence="5 7" id="KW-1133">Transmembrane helix</keyword>
<dbReference type="InterPro" id="IPR001640">
    <property type="entry name" value="Lgt"/>
</dbReference>
<dbReference type="PANTHER" id="PTHR30589">
    <property type="entry name" value="PROLIPOPROTEIN DIACYLGLYCERYL TRANSFERASE"/>
    <property type="match status" value="1"/>
</dbReference>
<gene>
    <name evidence="7" type="primary">lgt</name>
    <name evidence="8" type="ORF">HNP77_001032</name>
</gene>
<evidence type="ECO:0000313" key="9">
    <source>
        <dbReference type="Proteomes" id="UP000578697"/>
    </source>
</evidence>
<evidence type="ECO:0000256" key="6">
    <source>
        <dbReference type="ARBA" id="ARBA00023136"/>
    </source>
</evidence>
<dbReference type="PROSITE" id="PS01311">
    <property type="entry name" value="LGT"/>
    <property type="match status" value="1"/>
</dbReference>
<feature type="binding site" evidence="7">
    <location>
        <position position="169"/>
    </location>
    <ligand>
        <name>a 1,2-diacyl-sn-glycero-3-phospho-(1'-sn-glycerol)</name>
        <dbReference type="ChEBI" id="CHEBI:64716"/>
    </ligand>
</feature>
<dbReference type="GO" id="GO:0042158">
    <property type="term" value="P:lipoprotein biosynthetic process"/>
    <property type="evidence" value="ECO:0007669"/>
    <property type="project" value="UniProtKB-UniRule"/>
</dbReference>
<dbReference type="UniPathway" id="UPA00664"/>
<comment type="subcellular location">
    <subcellularLocation>
        <location evidence="7">Cell membrane</location>
        <topology evidence="7">Multi-pass membrane protein</topology>
    </subcellularLocation>
</comment>
<dbReference type="GO" id="GO:0005886">
    <property type="term" value="C:plasma membrane"/>
    <property type="evidence" value="ECO:0007669"/>
    <property type="project" value="UniProtKB-SubCell"/>
</dbReference>